<dbReference type="InterPro" id="IPR000792">
    <property type="entry name" value="Tscrpt_reg_LuxR_C"/>
</dbReference>
<dbReference type="PANTHER" id="PTHR44688:SF16">
    <property type="entry name" value="DNA-BINDING TRANSCRIPTIONAL ACTIVATOR DEVR_DOSR"/>
    <property type="match status" value="1"/>
</dbReference>
<keyword evidence="7" id="KW-1185">Reference proteome</keyword>
<dbReference type="SMART" id="SM00421">
    <property type="entry name" value="HTH_LUXR"/>
    <property type="match status" value="1"/>
</dbReference>
<dbReference type="InterPro" id="IPR016032">
    <property type="entry name" value="Sig_transdc_resp-reg_C-effctor"/>
</dbReference>
<evidence type="ECO:0000256" key="1">
    <source>
        <dbReference type="ARBA" id="ARBA00023015"/>
    </source>
</evidence>
<sequence length="157" mass="17207">MDAADPAAKPTSAGPWGLTAHPGEQPDLETMIAMAHRVLSLQMKLLRQLEQARNSIDGRPPAPTPMPEQPEPLAELIHQDGGDLWLTSQQRKVLALIGQGMSNRRIARTLGIAENTVKNYVHAIFQKLGLQCRVEAALYAQRHGLVADEPHHLRPPG</sequence>
<dbReference type="PRINTS" id="PR00038">
    <property type="entry name" value="HTHLUXR"/>
</dbReference>
<dbReference type="SUPFAM" id="SSF46894">
    <property type="entry name" value="C-terminal effector domain of the bipartite response regulators"/>
    <property type="match status" value="1"/>
</dbReference>
<dbReference type="Proteomes" id="UP001501509">
    <property type="component" value="Unassembled WGS sequence"/>
</dbReference>
<proteinExistence type="predicted"/>
<keyword evidence="3" id="KW-0804">Transcription</keyword>
<evidence type="ECO:0000313" key="6">
    <source>
        <dbReference type="EMBL" id="GAA2635814.1"/>
    </source>
</evidence>
<reference evidence="7" key="1">
    <citation type="journal article" date="2019" name="Int. J. Syst. Evol. Microbiol.">
        <title>The Global Catalogue of Microorganisms (GCM) 10K type strain sequencing project: providing services to taxonomists for standard genome sequencing and annotation.</title>
        <authorList>
            <consortium name="The Broad Institute Genomics Platform"/>
            <consortium name="The Broad Institute Genome Sequencing Center for Infectious Disease"/>
            <person name="Wu L."/>
            <person name="Ma J."/>
        </authorList>
    </citation>
    <scope>NUCLEOTIDE SEQUENCE [LARGE SCALE GENOMIC DNA]</scope>
    <source>
        <strain evidence="7">JCM 6833</strain>
    </source>
</reference>
<evidence type="ECO:0000259" key="5">
    <source>
        <dbReference type="PROSITE" id="PS50043"/>
    </source>
</evidence>
<dbReference type="RefSeq" id="WP_344548584.1">
    <property type="nucleotide sequence ID" value="NZ_BAAATD010000020.1"/>
</dbReference>
<dbReference type="Gene3D" id="1.10.10.10">
    <property type="entry name" value="Winged helix-like DNA-binding domain superfamily/Winged helix DNA-binding domain"/>
    <property type="match status" value="1"/>
</dbReference>
<accession>A0ABP6D4V2</accession>
<dbReference type="PANTHER" id="PTHR44688">
    <property type="entry name" value="DNA-BINDING TRANSCRIPTIONAL ACTIVATOR DEVR_DOSR"/>
    <property type="match status" value="1"/>
</dbReference>
<gene>
    <name evidence="6" type="ORF">GCM10010411_88620</name>
</gene>
<evidence type="ECO:0000256" key="2">
    <source>
        <dbReference type="ARBA" id="ARBA00023125"/>
    </source>
</evidence>
<comment type="caution">
    <text evidence="6">The sequence shown here is derived from an EMBL/GenBank/DDBJ whole genome shotgun (WGS) entry which is preliminary data.</text>
</comment>
<dbReference type="EMBL" id="BAAATD010000020">
    <property type="protein sequence ID" value="GAA2635814.1"/>
    <property type="molecule type" value="Genomic_DNA"/>
</dbReference>
<feature type="domain" description="HTH luxR-type" evidence="5">
    <location>
        <begin position="79"/>
        <end position="144"/>
    </location>
</feature>
<dbReference type="PROSITE" id="PS50043">
    <property type="entry name" value="HTH_LUXR_2"/>
    <property type="match status" value="1"/>
</dbReference>
<name>A0ABP6D4V2_9ACTN</name>
<dbReference type="PROSITE" id="PS00622">
    <property type="entry name" value="HTH_LUXR_1"/>
    <property type="match status" value="1"/>
</dbReference>
<evidence type="ECO:0000313" key="7">
    <source>
        <dbReference type="Proteomes" id="UP001501509"/>
    </source>
</evidence>
<protein>
    <recommendedName>
        <fullName evidence="5">HTH luxR-type domain-containing protein</fullName>
    </recommendedName>
</protein>
<keyword evidence="1" id="KW-0805">Transcription regulation</keyword>
<dbReference type="InterPro" id="IPR036388">
    <property type="entry name" value="WH-like_DNA-bd_sf"/>
</dbReference>
<keyword evidence="2" id="KW-0238">DNA-binding</keyword>
<dbReference type="CDD" id="cd06170">
    <property type="entry name" value="LuxR_C_like"/>
    <property type="match status" value="1"/>
</dbReference>
<evidence type="ECO:0000256" key="3">
    <source>
        <dbReference type="ARBA" id="ARBA00023163"/>
    </source>
</evidence>
<organism evidence="6 7">
    <name type="scientific">Actinomadura fulvescens</name>
    <dbReference type="NCBI Taxonomy" id="46160"/>
    <lineage>
        <taxon>Bacteria</taxon>
        <taxon>Bacillati</taxon>
        <taxon>Actinomycetota</taxon>
        <taxon>Actinomycetes</taxon>
        <taxon>Streptosporangiales</taxon>
        <taxon>Thermomonosporaceae</taxon>
        <taxon>Actinomadura</taxon>
    </lineage>
</organism>
<evidence type="ECO:0000256" key="4">
    <source>
        <dbReference type="SAM" id="MobiDB-lite"/>
    </source>
</evidence>
<dbReference type="Pfam" id="PF00196">
    <property type="entry name" value="GerE"/>
    <property type="match status" value="1"/>
</dbReference>
<feature type="region of interest" description="Disordered" evidence="4">
    <location>
        <begin position="1"/>
        <end position="24"/>
    </location>
</feature>